<protein>
    <recommendedName>
        <fullName evidence="3">SsrA-binding protein</fullName>
    </recommendedName>
    <alternativeName>
        <fullName evidence="3">Small protein B</fullName>
    </alternativeName>
</protein>
<dbReference type="Gene3D" id="2.40.280.10">
    <property type="match status" value="1"/>
</dbReference>
<dbReference type="GO" id="GO:0003723">
    <property type="term" value="F:RNA binding"/>
    <property type="evidence" value="ECO:0007669"/>
    <property type="project" value="UniProtKB-UniRule"/>
</dbReference>
<dbReference type="Proteomes" id="UP000308838">
    <property type="component" value="Unassembled WGS sequence"/>
</dbReference>
<dbReference type="GO" id="GO:0005829">
    <property type="term" value="C:cytosol"/>
    <property type="evidence" value="ECO:0007669"/>
    <property type="project" value="TreeGrafter"/>
</dbReference>
<dbReference type="OrthoDB" id="9805462at2"/>
<comment type="similarity">
    <text evidence="3">Belongs to the SmpB family.</text>
</comment>
<evidence type="ECO:0000313" key="5">
    <source>
        <dbReference type="Proteomes" id="UP000308838"/>
    </source>
</evidence>
<evidence type="ECO:0000256" key="1">
    <source>
        <dbReference type="ARBA" id="ARBA00022490"/>
    </source>
</evidence>
<sequence>MKIIARNKKALFNYSIIERFETGIVLKGSEVVALRAGRANLKDSFVRIIKGELFLLNAHIALLNTTHAFYKHEERGARKLLMHRKQIDKLFGKVSIEGYTLVMLDLYFNAKNKIKGTLALVKGKNLHDKRETLKKKQADLEAKTALKNINRGFLK</sequence>
<dbReference type="Pfam" id="PF01668">
    <property type="entry name" value="SmpB"/>
    <property type="match status" value="1"/>
</dbReference>
<dbReference type="PANTHER" id="PTHR30308:SF2">
    <property type="entry name" value="SSRA-BINDING PROTEIN"/>
    <property type="match status" value="1"/>
</dbReference>
<comment type="caution">
    <text evidence="4">The sequence shown here is derived from an EMBL/GenBank/DDBJ whole genome shotgun (WGS) entry which is preliminary data.</text>
</comment>
<dbReference type="InterPro" id="IPR000037">
    <property type="entry name" value="SsrA-bd_prot"/>
</dbReference>
<dbReference type="NCBIfam" id="TIGR00086">
    <property type="entry name" value="smpB"/>
    <property type="match status" value="1"/>
</dbReference>
<dbReference type="GO" id="GO:0070930">
    <property type="term" value="P:trans-translation-dependent protein tagging"/>
    <property type="evidence" value="ECO:0007669"/>
    <property type="project" value="TreeGrafter"/>
</dbReference>
<keyword evidence="1 3" id="KW-0963">Cytoplasm</keyword>
<comment type="function">
    <text evidence="3">Required for rescue of stalled ribosomes mediated by trans-translation. Binds to transfer-messenger RNA (tmRNA), required for stable association of tmRNA with ribosomes. tmRNA and SmpB together mimic tRNA shape, replacing the anticodon stem-loop with SmpB. tmRNA is encoded by the ssrA gene; the 2 termini fold to resemble tRNA(Ala) and it encodes a 'tag peptide', a short internal open reading frame. During trans-translation Ala-aminoacylated tmRNA acts like a tRNA, entering the A-site of stalled ribosomes, displacing the stalled mRNA. The ribosome then switches to translate the ORF on the tmRNA; the nascent peptide is terminated with the 'tag peptide' encoded by the tmRNA and targeted for degradation. The ribosome is freed to recommence translation, which seems to be the essential function of trans-translation.</text>
</comment>
<dbReference type="InterPro" id="IPR023620">
    <property type="entry name" value="SmpB"/>
</dbReference>
<dbReference type="HAMAP" id="MF_00023">
    <property type="entry name" value="SmpB"/>
    <property type="match status" value="1"/>
</dbReference>
<organism evidence="4 5">
    <name type="scientific">Campylobacter estrildidarum</name>
    <dbReference type="NCBI Taxonomy" id="2510189"/>
    <lineage>
        <taxon>Bacteria</taxon>
        <taxon>Pseudomonadati</taxon>
        <taxon>Campylobacterota</taxon>
        <taxon>Epsilonproteobacteria</taxon>
        <taxon>Campylobacterales</taxon>
        <taxon>Campylobacteraceae</taxon>
        <taxon>Campylobacter</taxon>
    </lineage>
</organism>
<dbReference type="AlphaFoldDB" id="A0A4U7BP74"/>
<comment type="subcellular location">
    <subcellularLocation>
        <location evidence="3">Cytoplasm</location>
    </subcellularLocation>
    <text evidence="3">The tmRNA-SmpB complex associates with stalled 70S ribosomes.</text>
</comment>
<keyword evidence="5" id="KW-1185">Reference proteome</keyword>
<dbReference type="NCBIfam" id="NF003843">
    <property type="entry name" value="PRK05422.1"/>
    <property type="match status" value="1"/>
</dbReference>
<evidence type="ECO:0000256" key="3">
    <source>
        <dbReference type="HAMAP-Rule" id="MF_00023"/>
    </source>
</evidence>
<keyword evidence="2 3" id="KW-0694">RNA-binding</keyword>
<accession>A0A4U7BP74</accession>
<dbReference type="RefSeq" id="WP_137619901.1">
    <property type="nucleotide sequence ID" value="NZ_NXLZ01000001.1"/>
</dbReference>
<dbReference type="GO" id="GO:0070929">
    <property type="term" value="P:trans-translation"/>
    <property type="evidence" value="ECO:0007669"/>
    <property type="project" value="UniProtKB-UniRule"/>
</dbReference>
<dbReference type="PANTHER" id="PTHR30308">
    <property type="entry name" value="TMRNA-BINDING COMPONENT OF TRANS-TRANSLATION TAGGING COMPLEX"/>
    <property type="match status" value="1"/>
</dbReference>
<evidence type="ECO:0000256" key="2">
    <source>
        <dbReference type="ARBA" id="ARBA00022884"/>
    </source>
</evidence>
<dbReference type="EMBL" id="NXLZ01000001">
    <property type="protein sequence ID" value="TKX32045.1"/>
    <property type="molecule type" value="Genomic_DNA"/>
</dbReference>
<gene>
    <name evidence="3" type="primary">smpB</name>
    <name evidence="4" type="ORF">CQA69_00590</name>
</gene>
<name>A0A4U7BP74_9BACT</name>
<evidence type="ECO:0000313" key="4">
    <source>
        <dbReference type="EMBL" id="TKX32045.1"/>
    </source>
</evidence>
<dbReference type="SUPFAM" id="SSF74982">
    <property type="entry name" value="Small protein B (SmpB)"/>
    <property type="match status" value="1"/>
</dbReference>
<reference evidence="4 5" key="1">
    <citation type="submission" date="2018-05" db="EMBL/GenBank/DDBJ databases">
        <title>Novel Campyloabacter and Helicobacter Species and Strains.</title>
        <authorList>
            <person name="Mannion A.J."/>
            <person name="Shen Z."/>
            <person name="Fox J.G."/>
        </authorList>
    </citation>
    <scope>NUCLEOTIDE SEQUENCE [LARGE SCALE GENOMIC DNA]</scope>
    <source>
        <strain evidence="5">MIT17-664</strain>
    </source>
</reference>
<proteinExistence type="inferred from homology"/>